<dbReference type="InterPro" id="IPR011006">
    <property type="entry name" value="CheY-like_superfamily"/>
</dbReference>
<dbReference type="CDD" id="cd00130">
    <property type="entry name" value="PAS"/>
    <property type="match status" value="2"/>
</dbReference>
<dbReference type="InterPro" id="IPR000700">
    <property type="entry name" value="PAS-assoc_C"/>
</dbReference>
<dbReference type="SMART" id="SM00065">
    <property type="entry name" value="GAF"/>
    <property type="match status" value="1"/>
</dbReference>
<dbReference type="SUPFAM" id="SSF52172">
    <property type="entry name" value="CheY-like"/>
    <property type="match status" value="1"/>
</dbReference>
<dbReference type="PROSITE" id="PS50109">
    <property type="entry name" value="HIS_KIN"/>
    <property type="match status" value="1"/>
</dbReference>
<evidence type="ECO:0000256" key="5">
    <source>
        <dbReference type="ARBA" id="ARBA00022777"/>
    </source>
</evidence>
<proteinExistence type="predicted"/>
<dbReference type="Pfam" id="PF08448">
    <property type="entry name" value="PAS_4"/>
    <property type="match status" value="2"/>
</dbReference>
<dbReference type="InterPro" id="IPR052162">
    <property type="entry name" value="Sensor_kinase/Photoreceptor"/>
</dbReference>
<evidence type="ECO:0000256" key="3">
    <source>
        <dbReference type="ARBA" id="ARBA00022553"/>
    </source>
</evidence>
<dbReference type="CDD" id="cd00075">
    <property type="entry name" value="HATPase"/>
    <property type="match status" value="1"/>
</dbReference>
<dbReference type="InterPro" id="IPR035965">
    <property type="entry name" value="PAS-like_dom_sf"/>
</dbReference>
<dbReference type="PANTHER" id="PTHR43304:SF1">
    <property type="entry name" value="PAC DOMAIN-CONTAINING PROTEIN"/>
    <property type="match status" value="1"/>
</dbReference>
<dbReference type="InterPro" id="IPR001610">
    <property type="entry name" value="PAC"/>
</dbReference>
<dbReference type="InterPro" id="IPR029016">
    <property type="entry name" value="GAF-like_dom_sf"/>
</dbReference>
<dbReference type="Proteomes" id="UP000263012">
    <property type="component" value="Chromosome"/>
</dbReference>
<sequence length="903" mass="102267">MPSIPDTIHVLYVDDGGDIAETSASNLERKDERLSVLTESTVDDALDTLSNERVDCIVSAYEMPTQDGIEFLESVRGTYPDLPFILYTDNGSEEVASEAISNGVTDYLPKDSRTDHQSKLADRIRDAVTAARAEFKTTGHNLAHTVVREINDALARATTRSEIDEHVCQIIADAEPYRFAWIGEHDAESRIIEPRFAAGIGDEYLENVEITTDESPTGRGPTGRAVKNREVAVMQNIPEDPEYEPWREEALERGYRSSAAVPIVYEDTLYGVLNVYSDRIRAFDERERELLSNLGDTIAHSYHRIELQHQYTEQYRVLFDEAPVMVAFTEVVDGEPIIDDCNQAFADRLGYSQSELQGTPLAEYYSEESADELLGENGYQRALTGEFVREQRTLVTREGEEVLTVLRAVPRRDPDGEIIGTQGIYLDITEEKQVQELEWTNALLSTLFDALPVGIIVEDDSREVLTTNQRMFDLFAFPGSPEDIVGADCGRLAEEVSEQFENSERFLDRTDRLVATREAVDNEEFTLADGRTVERSYRPIELPESDANLWVYRDVTERTERETELRNLKNRFELAVDGANLGVWDWNMQTDEVEFNEQWATMIGHSPEEIEPHLSEWERRVHPADEGDVDAALSDHIEGRTDYYDCEHRLGTADGDWKWIRDIGRVVDWDEDGEPKRAVGIHLDIDDRKRREQELERQNERLDAFTSIVSHDLRNPLSVAQGRLELAREECDNEHIDHVHRMHDRIESLIEDLLTLAREGKTVTDPDPVDLVAIVENCFGTVETADATVVTDLDRRVLADESRLKQVFENLFRNAVEHGGEDVVVTVGELDDGFYLEDDGPGIPEDEREQVFEAGYSSSRNGTGFGLSIVKEIVEAHEWGIRVTESTDGGARFEITGVEFAST</sequence>
<feature type="domain" description="Histidine kinase" evidence="7">
    <location>
        <begin position="708"/>
        <end position="896"/>
    </location>
</feature>
<dbReference type="SUPFAM" id="SSF47384">
    <property type="entry name" value="Homodimeric domain of signal transducing histidine kinase"/>
    <property type="match status" value="1"/>
</dbReference>
<dbReference type="EMBL" id="CP025066">
    <property type="protein sequence ID" value="AUX10097.1"/>
    <property type="molecule type" value="Genomic_DNA"/>
</dbReference>
<dbReference type="NCBIfam" id="TIGR00229">
    <property type="entry name" value="sensory_box"/>
    <property type="match status" value="2"/>
</dbReference>
<accession>A0A343TLX5</accession>
<evidence type="ECO:0000256" key="4">
    <source>
        <dbReference type="ARBA" id="ARBA00022679"/>
    </source>
</evidence>
<dbReference type="InterPro" id="IPR036890">
    <property type="entry name" value="HATPase_C_sf"/>
</dbReference>
<evidence type="ECO:0000313" key="11">
    <source>
        <dbReference type="EMBL" id="AUX10097.1"/>
    </source>
</evidence>
<dbReference type="InterPro" id="IPR001789">
    <property type="entry name" value="Sig_transdc_resp-reg_receiver"/>
</dbReference>
<dbReference type="SUPFAM" id="SSF55781">
    <property type="entry name" value="GAF domain-like"/>
    <property type="match status" value="1"/>
</dbReference>
<evidence type="ECO:0000259" key="8">
    <source>
        <dbReference type="PROSITE" id="PS50110"/>
    </source>
</evidence>
<evidence type="ECO:0000259" key="9">
    <source>
        <dbReference type="PROSITE" id="PS50112"/>
    </source>
</evidence>
<evidence type="ECO:0000256" key="6">
    <source>
        <dbReference type="PROSITE-ProRule" id="PRU00169"/>
    </source>
</evidence>
<keyword evidence="3" id="KW-0597">Phosphoprotein</keyword>
<dbReference type="InterPro" id="IPR004358">
    <property type="entry name" value="Sig_transdc_His_kin-like_C"/>
</dbReference>
<dbReference type="Gene3D" id="3.30.565.10">
    <property type="entry name" value="Histidine kinase-like ATPase, C-terminal domain"/>
    <property type="match status" value="1"/>
</dbReference>
<dbReference type="SUPFAM" id="SSF55785">
    <property type="entry name" value="PYP-like sensor domain (PAS domain)"/>
    <property type="match status" value="3"/>
</dbReference>
<dbReference type="SUPFAM" id="SSF55874">
    <property type="entry name" value="ATPase domain of HSP90 chaperone/DNA topoisomerase II/histidine kinase"/>
    <property type="match status" value="1"/>
</dbReference>
<keyword evidence="5 11" id="KW-0418">Kinase</keyword>
<protein>
    <recommendedName>
        <fullName evidence="2">histidine kinase</fullName>
        <ecNumber evidence="2">2.7.13.3</ecNumber>
    </recommendedName>
</protein>
<comment type="catalytic activity">
    <reaction evidence="1">
        <text>ATP + protein L-histidine = ADP + protein N-phospho-L-histidine.</text>
        <dbReference type="EC" id="2.7.13.3"/>
    </reaction>
</comment>
<dbReference type="InterPro" id="IPR003018">
    <property type="entry name" value="GAF"/>
</dbReference>
<dbReference type="InterPro" id="IPR005467">
    <property type="entry name" value="His_kinase_dom"/>
</dbReference>
<gene>
    <name evidence="11" type="ORF">AArcSl_2476</name>
</gene>
<dbReference type="AlphaFoldDB" id="A0A343TLX5"/>
<evidence type="ECO:0000259" key="10">
    <source>
        <dbReference type="PROSITE" id="PS50113"/>
    </source>
</evidence>
<dbReference type="Pfam" id="PF00512">
    <property type="entry name" value="HisKA"/>
    <property type="match status" value="1"/>
</dbReference>
<evidence type="ECO:0000256" key="1">
    <source>
        <dbReference type="ARBA" id="ARBA00000085"/>
    </source>
</evidence>
<dbReference type="CDD" id="cd00082">
    <property type="entry name" value="HisKA"/>
    <property type="match status" value="1"/>
</dbReference>
<dbReference type="Pfam" id="PF00072">
    <property type="entry name" value="Response_reg"/>
    <property type="match status" value="1"/>
</dbReference>
<dbReference type="InterPro" id="IPR003661">
    <property type="entry name" value="HisK_dim/P_dom"/>
</dbReference>
<dbReference type="Gene3D" id="3.30.450.40">
    <property type="match status" value="1"/>
</dbReference>
<dbReference type="PROSITE" id="PS50113">
    <property type="entry name" value="PAC"/>
    <property type="match status" value="2"/>
</dbReference>
<dbReference type="SMART" id="SM00448">
    <property type="entry name" value="REC"/>
    <property type="match status" value="1"/>
</dbReference>
<name>A0A343TLX5_9EURY</name>
<dbReference type="SMART" id="SM00387">
    <property type="entry name" value="HATPase_c"/>
    <property type="match status" value="1"/>
</dbReference>
<comment type="caution">
    <text evidence="6">Lacks conserved residue(s) required for the propagation of feature annotation.</text>
</comment>
<evidence type="ECO:0000256" key="2">
    <source>
        <dbReference type="ARBA" id="ARBA00012438"/>
    </source>
</evidence>
<dbReference type="Gene3D" id="3.40.50.2300">
    <property type="match status" value="1"/>
</dbReference>
<dbReference type="SMART" id="SM00388">
    <property type="entry name" value="HisKA"/>
    <property type="match status" value="1"/>
</dbReference>
<dbReference type="InterPro" id="IPR013656">
    <property type="entry name" value="PAS_4"/>
</dbReference>
<dbReference type="CDD" id="cd00156">
    <property type="entry name" value="REC"/>
    <property type="match status" value="1"/>
</dbReference>
<dbReference type="PROSITE" id="PS50110">
    <property type="entry name" value="RESPONSE_REGULATORY"/>
    <property type="match status" value="1"/>
</dbReference>
<dbReference type="InterPro" id="IPR036097">
    <property type="entry name" value="HisK_dim/P_sf"/>
</dbReference>
<keyword evidence="12" id="KW-1185">Reference proteome</keyword>
<dbReference type="SMART" id="SM00086">
    <property type="entry name" value="PAC"/>
    <property type="match status" value="2"/>
</dbReference>
<reference evidence="12" key="1">
    <citation type="submission" date="2017-11" db="EMBL/GenBank/DDBJ databases">
        <title>Phenotypic and genomic properties of facultatively anaerobic sulfur-reducing natronoarchaea from hypersaline soda lakes.</title>
        <authorList>
            <person name="Sorokin D.Y."/>
            <person name="Kublanov I.V."/>
            <person name="Roman P."/>
            <person name="Sinninghe Damste J.S."/>
            <person name="Golyshin P.N."/>
            <person name="Rojo D."/>
            <person name="Ciordia S."/>
            <person name="Mena M.D.C."/>
            <person name="Ferrer M."/>
            <person name="Messina E."/>
            <person name="Smedile F."/>
            <person name="La Spada G."/>
            <person name="La Cono V."/>
            <person name="Yakimov M.M."/>
        </authorList>
    </citation>
    <scope>NUCLEOTIDE SEQUENCE [LARGE SCALE GENOMIC DNA]</scope>
    <source>
        <strain evidence="12">AArc-Sl</strain>
    </source>
</reference>
<dbReference type="Pfam" id="PF02518">
    <property type="entry name" value="HATPase_c"/>
    <property type="match status" value="1"/>
</dbReference>
<dbReference type="PROSITE" id="PS50112">
    <property type="entry name" value="PAS"/>
    <property type="match status" value="1"/>
</dbReference>
<dbReference type="InterPro" id="IPR000014">
    <property type="entry name" value="PAS"/>
</dbReference>
<dbReference type="SMART" id="SM00091">
    <property type="entry name" value="PAS"/>
    <property type="match status" value="3"/>
</dbReference>
<dbReference type="PANTHER" id="PTHR43304">
    <property type="entry name" value="PHYTOCHROME-LIKE PROTEIN CPH1"/>
    <property type="match status" value="1"/>
</dbReference>
<dbReference type="GeneID" id="37878832"/>
<dbReference type="InterPro" id="IPR003594">
    <property type="entry name" value="HATPase_dom"/>
</dbReference>
<dbReference type="GO" id="GO:0000155">
    <property type="term" value="F:phosphorelay sensor kinase activity"/>
    <property type="evidence" value="ECO:0007669"/>
    <property type="project" value="InterPro"/>
</dbReference>
<dbReference type="PRINTS" id="PR00344">
    <property type="entry name" value="BCTRLSENSOR"/>
</dbReference>
<dbReference type="KEGG" id="hdf:AArcSl_2476"/>
<evidence type="ECO:0000259" key="7">
    <source>
        <dbReference type="PROSITE" id="PS50109"/>
    </source>
</evidence>
<organism evidence="11 12">
    <name type="scientific">Halalkaliarchaeum desulfuricum</name>
    <dbReference type="NCBI Taxonomy" id="2055893"/>
    <lineage>
        <taxon>Archaea</taxon>
        <taxon>Methanobacteriati</taxon>
        <taxon>Methanobacteriota</taxon>
        <taxon>Stenosarchaea group</taxon>
        <taxon>Halobacteria</taxon>
        <taxon>Halobacteriales</taxon>
        <taxon>Haloferacaceae</taxon>
        <taxon>Halalkaliarchaeum</taxon>
    </lineage>
</organism>
<feature type="domain" description="Response regulatory" evidence="8">
    <location>
        <begin position="9"/>
        <end position="125"/>
    </location>
</feature>
<dbReference type="Gene3D" id="3.30.450.20">
    <property type="entry name" value="PAS domain"/>
    <property type="match status" value="3"/>
</dbReference>
<dbReference type="OrthoDB" id="8127at2157"/>
<dbReference type="EC" id="2.7.13.3" evidence="2"/>
<dbReference type="Gene3D" id="1.10.287.130">
    <property type="match status" value="1"/>
</dbReference>
<feature type="domain" description="PAS" evidence="9">
    <location>
        <begin position="331"/>
        <end position="386"/>
    </location>
</feature>
<feature type="domain" description="PAC" evidence="10">
    <location>
        <begin position="388"/>
        <end position="440"/>
    </location>
</feature>
<dbReference type="Pfam" id="PF08447">
    <property type="entry name" value="PAS_3"/>
    <property type="match status" value="1"/>
</dbReference>
<keyword evidence="4" id="KW-0808">Transferase</keyword>
<dbReference type="RefSeq" id="WP_119819779.1">
    <property type="nucleotide sequence ID" value="NZ_CP025066.1"/>
</dbReference>
<dbReference type="InterPro" id="IPR013655">
    <property type="entry name" value="PAS_fold_3"/>
</dbReference>
<feature type="domain" description="PAC" evidence="10">
    <location>
        <begin position="644"/>
        <end position="697"/>
    </location>
</feature>
<evidence type="ECO:0000313" key="12">
    <source>
        <dbReference type="Proteomes" id="UP000263012"/>
    </source>
</evidence>
<dbReference type="Pfam" id="PF13185">
    <property type="entry name" value="GAF_2"/>
    <property type="match status" value="1"/>
</dbReference>